<keyword evidence="15" id="KW-0233">DNA recombination</keyword>
<evidence type="ECO:0000256" key="16">
    <source>
        <dbReference type="ARBA" id="ARBA00023268"/>
    </source>
</evidence>
<evidence type="ECO:0000256" key="17">
    <source>
        <dbReference type="SAM" id="MobiDB-lite"/>
    </source>
</evidence>
<reference evidence="20 21" key="1">
    <citation type="submission" date="2019-03" db="EMBL/GenBank/DDBJ databases">
        <authorList>
            <person name="Gaulin E."/>
            <person name="Dumas B."/>
        </authorList>
    </citation>
    <scope>NUCLEOTIDE SEQUENCE [LARGE SCALE GENOMIC DNA]</scope>
    <source>
        <strain evidence="20">CBS 568.67</strain>
    </source>
</reference>
<gene>
    <name evidence="20" type="primary">Aste57867_18977</name>
    <name evidence="19" type="ORF">As57867_018913</name>
    <name evidence="20" type="ORF">ASTE57867_18977</name>
</gene>
<feature type="region of interest" description="Disordered" evidence="17">
    <location>
        <begin position="460"/>
        <end position="480"/>
    </location>
</feature>
<accession>A0A485LFQ1</accession>
<keyword evidence="9" id="KW-0067">ATP-binding</keyword>
<keyword evidence="21" id="KW-1185">Reference proteome</keyword>
<protein>
    <submittedName>
        <fullName evidence="20">Aste57867_18977 protein</fullName>
    </submittedName>
</protein>
<dbReference type="GO" id="GO:0005524">
    <property type="term" value="F:ATP binding"/>
    <property type="evidence" value="ECO:0007669"/>
    <property type="project" value="UniProtKB-KW"/>
</dbReference>
<keyword evidence="2" id="KW-1188">Viral release from host cell</keyword>
<dbReference type="GO" id="GO:0015074">
    <property type="term" value="P:DNA integration"/>
    <property type="evidence" value="ECO:0007669"/>
    <property type="project" value="UniProtKB-KW"/>
</dbReference>
<dbReference type="SUPFAM" id="SSF53098">
    <property type="entry name" value="Ribonuclease H-like"/>
    <property type="match status" value="1"/>
</dbReference>
<dbReference type="EMBL" id="VJMH01006431">
    <property type="protein sequence ID" value="KAF0689588.1"/>
    <property type="molecule type" value="Genomic_DNA"/>
</dbReference>
<keyword evidence="10" id="KW-0460">Magnesium</keyword>
<evidence type="ECO:0000256" key="9">
    <source>
        <dbReference type="ARBA" id="ARBA00022840"/>
    </source>
</evidence>
<keyword evidence="3" id="KW-0645">Protease</keyword>
<keyword evidence="16" id="KW-0511">Multifunctional enzyme</keyword>
<dbReference type="PANTHER" id="PTHR42648:SF11">
    <property type="entry name" value="TRANSPOSON TY4-P GAG-POL POLYPROTEIN"/>
    <property type="match status" value="1"/>
</dbReference>
<evidence type="ECO:0000256" key="1">
    <source>
        <dbReference type="ARBA" id="ARBA00002180"/>
    </source>
</evidence>
<evidence type="ECO:0000256" key="12">
    <source>
        <dbReference type="ARBA" id="ARBA00022918"/>
    </source>
</evidence>
<dbReference type="Pfam" id="PF25597">
    <property type="entry name" value="SH3_retrovirus"/>
    <property type="match status" value="1"/>
</dbReference>
<dbReference type="AlphaFoldDB" id="A0A485LFQ1"/>
<dbReference type="Gene3D" id="3.30.420.10">
    <property type="entry name" value="Ribonuclease H-like superfamily/Ribonuclease H"/>
    <property type="match status" value="1"/>
</dbReference>
<dbReference type="InterPro" id="IPR036397">
    <property type="entry name" value="RNaseH_sf"/>
</dbReference>
<evidence type="ECO:0000256" key="6">
    <source>
        <dbReference type="ARBA" id="ARBA00022741"/>
    </source>
</evidence>
<dbReference type="InterPro" id="IPR054722">
    <property type="entry name" value="PolX-like_BBD"/>
</dbReference>
<keyword evidence="4" id="KW-0540">Nuclease</keyword>
<evidence type="ECO:0000259" key="18">
    <source>
        <dbReference type="PROSITE" id="PS50994"/>
    </source>
</evidence>
<dbReference type="GO" id="GO:0006310">
    <property type="term" value="P:DNA recombination"/>
    <property type="evidence" value="ECO:0007669"/>
    <property type="project" value="UniProtKB-KW"/>
</dbReference>
<evidence type="ECO:0000256" key="13">
    <source>
        <dbReference type="ARBA" id="ARBA00022932"/>
    </source>
</evidence>
<keyword evidence="5" id="KW-0479">Metal-binding</keyword>
<dbReference type="GO" id="GO:0003964">
    <property type="term" value="F:RNA-directed DNA polymerase activity"/>
    <property type="evidence" value="ECO:0007669"/>
    <property type="project" value="UniProtKB-KW"/>
</dbReference>
<organism evidence="20 21">
    <name type="scientific">Aphanomyces stellatus</name>
    <dbReference type="NCBI Taxonomy" id="120398"/>
    <lineage>
        <taxon>Eukaryota</taxon>
        <taxon>Sar</taxon>
        <taxon>Stramenopiles</taxon>
        <taxon>Oomycota</taxon>
        <taxon>Saprolegniomycetes</taxon>
        <taxon>Saprolegniales</taxon>
        <taxon>Verrucalvaceae</taxon>
        <taxon>Aphanomyces</taxon>
    </lineage>
</organism>
<evidence type="ECO:0000256" key="14">
    <source>
        <dbReference type="ARBA" id="ARBA00023113"/>
    </source>
</evidence>
<evidence type="ECO:0000256" key="4">
    <source>
        <dbReference type="ARBA" id="ARBA00022722"/>
    </source>
</evidence>
<evidence type="ECO:0000256" key="8">
    <source>
        <dbReference type="ARBA" id="ARBA00022801"/>
    </source>
</evidence>
<evidence type="ECO:0000256" key="10">
    <source>
        <dbReference type="ARBA" id="ARBA00022842"/>
    </source>
</evidence>
<dbReference type="PANTHER" id="PTHR42648">
    <property type="entry name" value="TRANSPOSASE, PUTATIVE-RELATED"/>
    <property type="match status" value="1"/>
</dbReference>
<feature type="region of interest" description="Disordered" evidence="17">
    <location>
        <begin position="516"/>
        <end position="571"/>
    </location>
</feature>
<evidence type="ECO:0000313" key="21">
    <source>
        <dbReference type="Proteomes" id="UP000332933"/>
    </source>
</evidence>
<dbReference type="GO" id="GO:0008233">
    <property type="term" value="F:peptidase activity"/>
    <property type="evidence" value="ECO:0007669"/>
    <property type="project" value="UniProtKB-KW"/>
</dbReference>
<keyword evidence="8" id="KW-0378">Hydrolase</keyword>
<keyword evidence="13" id="KW-0548">Nucleotidyltransferase</keyword>
<evidence type="ECO:0000313" key="19">
    <source>
        <dbReference type="EMBL" id="KAF0689588.1"/>
    </source>
</evidence>
<sequence length="901" mass="101688">MSPTTTNYDKPEAHIFRGTNFNLYKVRIQAKLRSKGQYNIVNGEETKNDEGDFDSNEDKAFDLLVNFLNDDNLAYVAHVTTDTWILDSACTDDVTGNKNIFDKLSRSGVVRLRLADSSVVELSQCGQLAIHLDNEHQLVRSTVRYSPGVSKNLLSLNMLFMDGFKITRWDAAGTTFIKDTMVLRFKPHNGLFILRPHEVEVNNACVVRKTKPKLQAARDGVVDGLHLTKSDSAQHYSCETCEVAKSWRMSYKNTRPTGGPITPPTYGSKVHYELFVDEASRYKWLFLLKSKSETFDNFKKFHVYSERQFGFQVNTIMTDNAKEYLRKDLEAYCAGLGIEQLYTNVRCLLQASGMDLQYWGEALSYVVYTENRSPTKELGGKTPYEVMYGRKPNIEHPRPFGCTGFAFIDKSKRSKLEPRATKCILIGYASQRKSYRLINCDSGEVFERRSVKFVEEISTDLSNDPTPAQELAINSPDDVDEPCPRPITFSVGAPAQAVVDDQPSLEAAQAHLPDIPLLAMPSPAPTAYDASDSDTSDSEVEQTPSTRSTKRRNHSRTSNQVQARSSGSRRLRTRDSLVNNATWVLVDLPPPNFAVPGMEHLVCKLLKVINGPQQAPRCWYLTLHEFLVSFSFERCIKEVCLYIKRVGDSMVLLTVYACDALKQRFEMTKLKSILGIQVEIKDKVVTMSQQGYVEQLLEKFNMVDSIPLSPSELKTLNLPYRELVVKQAQPKRVDDAQLAVPRAYIANAVRNLSKYPSCFYESHWKQAKRVLRYLKGTKSLCLKIDSTDQEGAFQVEAYCDADFANSCEDRKSISGFLVMFLDCCLSAGSRMQSMVTLSTAEAEYIALCDLVKELLWYIELLEELGFPQGSIVVHCDNQSAIAIAKNPGHHERTKHIRPLCA</sequence>
<reference evidence="19" key="2">
    <citation type="submission" date="2019-06" db="EMBL/GenBank/DDBJ databases">
        <title>Genomics analysis of Aphanomyces spp. identifies a new class of oomycete effector associated with host adaptation.</title>
        <authorList>
            <person name="Gaulin E."/>
        </authorList>
    </citation>
    <scope>NUCLEOTIDE SEQUENCE</scope>
    <source>
        <strain evidence="19">CBS 578.67</strain>
    </source>
</reference>
<feature type="compositionally biased region" description="Polar residues" evidence="17">
    <location>
        <begin position="556"/>
        <end position="566"/>
    </location>
</feature>
<dbReference type="InterPro" id="IPR013103">
    <property type="entry name" value="RVT_2"/>
</dbReference>
<dbReference type="Proteomes" id="UP000332933">
    <property type="component" value="Unassembled WGS sequence"/>
</dbReference>
<dbReference type="GO" id="GO:0003887">
    <property type="term" value="F:DNA-directed DNA polymerase activity"/>
    <property type="evidence" value="ECO:0007669"/>
    <property type="project" value="UniProtKB-KW"/>
</dbReference>
<dbReference type="InterPro" id="IPR001584">
    <property type="entry name" value="Integrase_cat-core"/>
</dbReference>
<comment type="function">
    <text evidence="1">The aspartyl protease (PR) mediates the proteolytic cleavages of the Gag and Gag-Pol polyproteins after assembly of the VLP.</text>
</comment>
<dbReference type="InterPro" id="IPR012337">
    <property type="entry name" value="RNaseH-like_sf"/>
</dbReference>
<dbReference type="CDD" id="cd09272">
    <property type="entry name" value="RNase_HI_RT_Ty1"/>
    <property type="match status" value="1"/>
</dbReference>
<keyword evidence="7" id="KW-0255">Endonuclease</keyword>
<dbReference type="PROSITE" id="PS50994">
    <property type="entry name" value="INTEGRASE"/>
    <property type="match status" value="1"/>
</dbReference>
<feature type="domain" description="Integrase catalytic" evidence="18">
    <location>
        <begin position="238"/>
        <end position="339"/>
    </location>
</feature>
<evidence type="ECO:0000256" key="3">
    <source>
        <dbReference type="ARBA" id="ARBA00022670"/>
    </source>
</evidence>
<dbReference type="InterPro" id="IPR057670">
    <property type="entry name" value="SH3_retrovirus"/>
</dbReference>
<evidence type="ECO:0000256" key="2">
    <source>
        <dbReference type="ARBA" id="ARBA00022612"/>
    </source>
</evidence>
<dbReference type="GO" id="GO:0004519">
    <property type="term" value="F:endonuclease activity"/>
    <property type="evidence" value="ECO:0007669"/>
    <property type="project" value="UniProtKB-KW"/>
</dbReference>
<dbReference type="Pfam" id="PF22936">
    <property type="entry name" value="Pol_BBD"/>
    <property type="match status" value="1"/>
</dbReference>
<keyword evidence="6" id="KW-0547">Nucleotide-binding</keyword>
<evidence type="ECO:0000256" key="11">
    <source>
        <dbReference type="ARBA" id="ARBA00022908"/>
    </source>
</evidence>
<proteinExistence type="predicted"/>
<evidence type="ECO:0000256" key="5">
    <source>
        <dbReference type="ARBA" id="ARBA00022723"/>
    </source>
</evidence>
<keyword evidence="13" id="KW-0239">DNA-directed DNA polymerase</keyword>
<keyword evidence="11" id="KW-0229">DNA integration</keyword>
<dbReference type="InterPro" id="IPR039537">
    <property type="entry name" value="Retrotran_Ty1/copia-like"/>
</dbReference>
<dbReference type="GO" id="GO:0003676">
    <property type="term" value="F:nucleic acid binding"/>
    <property type="evidence" value="ECO:0007669"/>
    <property type="project" value="InterPro"/>
</dbReference>
<dbReference type="Pfam" id="PF07727">
    <property type="entry name" value="RVT_2"/>
    <property type="match status" value="1"/>
</dbReference>
<dbReference type="GO" id="GO:0046872">
    <property type="term" value="F:metal ion binding"/>
    <property type="evidence" value="ECO:0007669"/>
    <property type="project" value="UniProtKB-KW"/>
</dbReference>
<dbReference type="OrthoDB" id="113784at2759"/>
<keyword evidence="14" id="KW-0917">Virion maturation</keyword>
<feature type="compositionally biased region" description="Acidic residues" evidence="17">
    <location>
        <begin position="531"/>
        <end position="540"/>
    </location>
</feature>
<dbReference type="GO" id="GO:0006508">
    <property type="term" value="P:proteolysis"/>
    <property type="evidence" value="ECO:0007669"/>
    <property type="project" value="UniProtKB-KW"/>
</dbReference>
<name>A0A485LFQ1_9STRA</name>
<evidence type="ECO:0000256" key="7">
    <source>
        <dbReference type="ARBA" id="ARBA00022759"/>
    </source>
</evidence>
<evidence type="ECO:0000313" key="20">
    <source>
        <dbReference type="EMBL" id="VFT95705.1"/>
    </source>
</evidence>
<dbReference type="EMBL" id="CAADRA010006452">
    <property type="protein sequence ID" value="VFT95705.1"/>
    <property type="molecule type" value="Genomic_DNA"/>
</dbReference>
<keyword evidence="13" id="KW-0808">Transferase</keyword>
<evidence type="ECO:0000256" key="15">
    <source>
        <dbReference type="ARBA" id="ARBA00023172"/>
    </source>
</evidence>
<keyword evidence="12" id="KW-0695">RNA-directed DNA polymerase</keyword>